<comment type="caution">
    <text evidence="1">The sequence shown here is derived from an EMBL/GenBank/DDBJ whole genome shotgun (WGS) entry which is preliminary data.</text>
</comment>
<evidence type="ECO:0000313" key="1">
    <source>
        <dbReference type="EMBL" id="PSF33471.1"/>
    </source>
</evidence>
<dbReference type="RefSeq" id="WP_106458705.1">
    <property type="nucleotide sequence ID" value="NZ_PXOH01000030.1"/>
</dbReference>
<dbReference type="AlphaFoldDB" id="A0A2T1LT40"/>
<protein>
    <submittedName>
        <fullName evidence="1">Uncharacterized protein</fullName>
    </submittedName>
</protein>
<accession>A0A2T1LT40</accession>
<evidence type="ECO:0000313" key="2">
    <source>
        <dbReference type="Proteomes" id="UP000239001"/>
    </source>
</evidence>
<dbReference type="EMBL" id="PXOH01000030">
    <property type="protein sequence ID" value="PSF33471.1"/>
    <property type="molecule type" value="Genomic_DNA"/>
</dbReference>
<organism evidence="1 2">
    <name type="scientific">Aphanothece hegewaldii CCALA 016</name>
    <dbReference type="NCBI Taxonomy" id="2107694"/>
    <lineage>
        <taxon>Bacteria</taxon>
        <taxon>Bacillati</taxon>
        <taxon>Cyanobacteriota</taxon>
        <taxon>Cyanophyceae</taxon>
        <taxon>Oscillatoriophycideae</taxon>
        <taxon>Chroococcales</taxon>
        <taxon>Aphanothecaceae</taxon>
        <taxon>Aphanothece</taxon>
    </lineage>
</organism>
<name>A0A2T1LT40_9CHRO</name>
<dbReference type="Proteomes" id="UP000239001">
    <property type="component" value="Unassembled WGS sequence"/>
</dbReference>
<proteinExistence type="predicted"/>
<keyword evidence="2" id="KW-1185">Reference proteome</keyword>
<sequence length="97" mass="11362">MIQPHSFQLGDVVNYHYTQGIIIYLESPSNIVIRTFSLTPGGQVRQRIDCFCHPMNLTLANEQEHCSFYQKVLMIHRRTRRSVPKNIYDLIVNKLTN</sequence>
<reference evidence="1 2" key="1">
    <citation type="submission" date="2018-03" db="EMBL/GenBank/DDBJ databases">
        <title>The ancient ancestry and fast evolution of plastids.</title>
        <authorList>
            <person name="Moore K.R."/>
            <person name="Magnabosco C."/>
            <person name="Momper L."/>
            <person name="Gold D.A."/>
            <person name="Bosak T."/>
            <person name="Fournier G.P."/>
        </authorList>
    </citation>
    <scope>NUCLEOTIDE SEQUENCE [LARGE SCALE GENOMIC DNA]</scope>
    <source>
        <strain evidence="1 2">CCALA 016</strain>
    </source>
</reference>
<gene>
    <name evidence="1" type="ORF">C7H19_20085</name>
</gene>
<reference evidence="1 2" key="2">
    <citation type="submission" date="2018-03" db="EMBL/GenBank/DDBJ databases">
        <authorList>
            <person name="Keele B.F."/>
        </authorList>
    </citation>
    <scope>NUCLEOTIDE SEQUENCE [LARGE SCALE GENOMIC DNA]</scope>
    <source>
        <strain evidence="1 2">CCALA 016</strain>
    </source>
</reference>